<keyword evidence="4 6" id="KW-0472">Membrane</keyword>
<evidence type="ECO:0000256" key="3">
    <source>
        <dbReference type="ARBA" id="ARBA00022989"/>
    </source>
</evidence>
<sequence length="491" mass="54658">MMNGFALFLAVSSLVAASIWSPNPDQKQKDYPGAEEVIVKEGTRVVVVEYDKEGPGNTKVSISTQEAHHVFQNAPKGEDKFKEKVKEAFEVLPNMGQGLSRDQHPQNGQKPSTPKELICDAFGKCKEKIATKIGRSEQKVSEKVHEIQEGAKETYGKAKEKVIGNVEEKLSQKVHDIQDEVKDAYTKTKEKVSEKTHMVQEGVKDAVEKAKHAAKPTCDLSKTIVEDVAGNISKIEAASREQMGQRGRGERQGEEKDGVDTVKSTLHEFQKKGQHDFINRVYDVVNYMLSTDAIGSLTCVIHILGFATAYGVRVWVTFFSSFVLAGALPNQQFAIVQSKIYPFYFKTMASCVGLALLGHALSQGEKVLLGKPDLFQGHALLATLHIILINLLYLEPRATKVMFERIRVENEERKGQESSRVEPGKEGEPTTGASDPQVMGRLDQETVNNQILELNEMLKKLNAYSSLLNILTLMVLKLHLVYLAHRLYMTC</sequence>
<evidence type="ECO:0000256" key="5">
    <source>
        <dbReference type="SAM" id="MobiDB-lite"/>
    </source>
</evidence>
<evidence type="ECO:0000256" key="2">
    <source>
        <dbReference type="ARBA" id="ARBA00022692"/>
    </source>
</evidence>
<dbReference type="Gene3D" id="1.20.120.20">
    <property type="entry name" value="Apolipoprotein"/>
    <property type="match status" value="1"/>
</dbReference>
<comment type="subcellular location">
    <subcellularLocation>
        <location evidence="1">Membrane</location>
    </subcellularLocation>
</comment>
<dbReference type="Pfam" id="PF13664">
    <property type="entry name" value="DUF4149"/>
    <property type="match status" value="1"/>
</dbReference>
<feature type="domain" description="TMEM205-like" evidence="8">
    <location>
        <begin position="304"/>
        <end position="405"/>
    </location>
</feature>
<feature type="transmembrane region" description="Helical" evidence="6">
    <location>
        <begin position="374"/>
        <end position="394"/>
    </location>
</feature>
<evidence type="ECO:0000256" key="6">
    <source>
        <dbReference type="SAM" id="Phobius"/>
    </source>
</evidence>
<feature type="signal peptide" evidence="7">
    <location>
        <begin position="1"/>
        <end position="17"/>
    </location>
</feature>
<feature type="compositionally biased region" description="Basic and acidic residues" evidence="5">
    <location>
        <begin position="247"/>
        <end position="260"/>
    </location>
</feature>
<feature type="transmembrane region" description="Helical" evidence="6">
    <location>
        <begin position="340"/>
        <end position="362"/>
    </location>
</feature>
<dbReference type="PANTHER" id="PTHR47652">
    <property type="entry name" value="MITOCHONDRIAL IMPORT INNER MEMBRANE TRANSLOCASE SUBUNIT TIM44"/>
    <property type="match status" value="1"/>
</dbReference>
<feature type="region of interest" description="Disordered" evidence="5">
    <location>
        <begin position="413"/>
        <end position="439"/>
    </location>
</feature>
<feature type="compositionally biased region" description="Basic and acidic residues" evidence="5">
    <location>
        <begin position="413"/>
        <end position="428"/>
    </location>
</feature>
<feature type="region of interest" description="Disordered" evidence="5">
    <location>
        <begin position="236"/>
        <end position="260"/>
    </location>
</feature>
<reference evidence="9 10" key="1">
    <citation type="journal article" date="2023" name="Hortic Res">
        <title>The complete reference genome for grapevine (Vitis vinifera L.) genetics and breeding.</title>
        <authorList>
            <person name="Shi X."/>
            <person name="Cao S."/>
            <person name="Wang X."/>
            <person name="Huang S."/>
            <person name="Wang Y."/>
            <person name="Liu Z."/>
            <person name="Liu W."/>
            <person name="Leng X."/>
            <person name="Peng Y."/>
            <person name="Wang N."/>
            <person name="Wang Y."/>
            <person name="Ma Z."/>
            <person name="Xu X."/>
            <person name="Zhang F."/>
            <person name="Xue H."/>
            <person name="Zhong H."/>
            <person name="Wang Y."/>
            <person name="Zhang K."/>
            <person name="Velt A."/>
            <person name="Avia K."/>
            <person name="Holtgrawe D."/>
            <person name="Grimplet J."/>
            <person name="Matus J.T."/>
            <person name="Ware D."/>
            <person name="Wu X."/>
            <person name="Wang H."/>
            <person name="Liu C."/>
            <person name="Fang Y."/>
            <person name="Rustenholz C."/>
            <person name="Cheng Z."/>
            <person name="Xiao H."/>
            <person name="Zhou Y."/>
        </authorList>
    </citation>
    <scope>NUCLEOTIDE SEQUENCE [LARGE SCALE GENOMIC DNA]</scope>
    <source>
        <strain evidence="10">cv. Pinot noir / PN40024</strain>
        <tissue evidence="9">Leaf</tissue>
    </source>
</reference>
<evidence type="ECO:0000256" key="1">
    <source>
        <dbReference type="ARBA" id="ARBA00004370"/>
    </source>
</evidence>
<organism evidence="9 10">
    <name type="scientific">Vitis vinifera</name>
    <name type="common">Grape</name>
    <dbReference type="NCBI Taxonomy" id="29760"/>
    <lineage>
        <taxon>Eukaryota</taxon>
        <taxon>Viridiplantae</taxon>
        <taxon>Streptophyta</taxon>
        <taxon>Embryophyta</taxon>
        <taxon>Tracheophyta</taxon>
        <taxon>Spermatophyta</taxon>
        <taxon>Magnoliopsida</taxon>
        <taxon>eudicotyledons</taxon>
        <taxon>Gunneridae</taxon>
        <taxon>Pentapetalae</taxon>
        <taxon>rosids</taxon>
        <taxon>Vitales</taxon>
        <taxon>Vitaceae</taxon>
        <taxon>Viteae</taxon>
        <taxon>Vitis</taxon>
    </lineage>
</organism>
<dbReference type="PANTHER" id="PTHR47652:SF3">
    <property type="entry name" value="MITOCHONDRIAL IMPORT INNER MEMBRANE TRANSLOCASE SUBUNIT TIM44"/>
    <property type="match status" value="1"/>
</dbReference>
<keyword evidence="10" id="KW-1185">Reference proteome</keyword>
<keyword evidence="2 6" id="KW-0812">Transmembrane</keyword>
<dbReference type="InterPro" id="IPR025423">
    <property type="entry name" value="TMEM205-like"/>
</dbReference>
<keyword evidence="7" id="KW-0732">Signal</keyword>
<feature type="chain" id="PRO_5046959616" description="TMEM205-like domain-containing protein" evidence="7">
    <location>
        <begin position="18"/>
        <end position="491"/>
    </location>
</feature>
<name>A0ABY9DV56_VITVI</name>
<keyword evidence="3 6" id="KW-1133">Transmembrane helix</keyword>
<evidence type="ECO:0000313" key="10">
    <source>
        <dbReference type="Proteomes" id="UP001227230"/>
    </source>
</evidence>
<evidence type="ECO:0000313" key="9">
    <source>
        <dbReference type="EMBL" id="WKA11302.1"/>
    </source>
</evidence>
<evidence type="ECO:0000256" key="7">
    <source>
        <dbReference type="SAM" id="SignalP"/>
    </source>
</evidence>
<dbReference type="Proteomes" id="UP001227230">
    <property type="component" value="Chromosome 18"/>
</dbReference>
<feature type="transmembrane region" description="Helical" evidence="6">
    <location>
        <begin position="467"/>
        <end position="485"/>
    </location>
</feature>
<protein>
    <recommendedName>
        <fullName evidence="8">TMEM205-like domain-containing protein</fullName>
    </recommendedName>
</protein>
<gene>
    <name evidence="9" type="ORF">VitviT2T_028815</name>
</gene>
<dbReference type="EMBL" id="CP126665">
    <property type="protein sequence ID" value="WKA11302.1"/>
    <property type="molecule type" value="Genomic_DNA"/>
</dbReference>
<accession>A0ABY9DV56</accession>
<evidence type="ECO:0000256" key="4">
    <source>
        <dbReference type="ARBA" id="ARBA00023136"/>
    </source>
</evidence>
<feature type="transmembrane region" description="Helical" evidence="6">
    <location>
        <begin position="303"/>
        <end position="328"/>
    </location>
</feature>
<evidence type="ECO:0000259" key="8">
    <source>
        <dbReference type="Pfam" id="PF13664"/>
    </source>
</evidence>
<proteinExistence type="predicted"/>